<dbReference type="InterPro" id="IPR055348">
    <property type="entry name" value="DctQ"/>
</dbReference>
<feature type="transmembrane region" description="Helical" evidence="8">
    <location>
        <begin position="65"/>
        <end position="83"/>
    </location>
</feature>
<dbReference type="GO" id="GO:0015740">
    <property type="term" value="P:C4-dicarboxylate transport"/>
    <property type="evidence" value="ECO:0007669"/>
    <property type="project" value="TreeGrafter"/>
</dbReference>
<dbReference type="Pfam" id="PF04290">
    <property type="entry name" value="DctQ"/>
    <property type="match status" value="1"/>
</dbReference>
<keyword evidence="3" id="KW-1003">Cell membrane</keyword>
<name>A0A381ZXY4_9ZZZZ</name>
<keyword evidence="6 8" id="KW-1133">Transmembrane helix</keyword>
<keyword evidence="4" id="KW-0997">Cell inner membrane</keyword>
<evidence type="ECO:0000256" key="5">
    <source>
        <dbReference type="ARBA" id="ARBA00022692"/>
    </source>
</evidence>
<keyword evidence="7 8" id="KW-0472">Membrane</keyword>
<dbReference type="PANTHER" id="PTHR35011">
    <property type="entry name" value="2,3-DIKETO-L-GULONATE TRAP TRANSPORTER SMALL PERMEASE PROTEIN YIAM"/>
    <property type="match status" value="1"/>
</dbReference>
<evidence type="ECO:0000313" key="10">
    <source>
        <dbReference type="EMBL" id="SVA93722.1"/>
    </source>
</evidence>
<dbReference type="InterPro" id="IPR007387">
    <property type="entry name" value="TRAP_DctQ"/>
</dbReference>
<evidence type="ECO:0000256" key="3">
    <source>
        <dbReference type="ARBA" id="ARBA00022475"/>
    </source>
</evidence>
<dbReference type="AlphaFoldDB" id="A0A381ZXY4"/>
<evidence type="ECO:0000256" key="8">
    <source>
        <dbReference type="SAM" id="Phobius"/>
    </source>
</evidence>
<dbReference type="GO" id="GO:0005886">
    <property type="term" value="C:plasma membrane"/>
    <property type="evidence" value="ECO:0007669"/>
    <property type="project" value="UniProtKB-SubCell"/>
</dbReference>
<evidence type="ECO:0000256" key="4">
    <source>
        <dbReference type="ARBA" id="ARBA00022519"/>
    </source>
</evidence>
<keyword evidence="2" id="KW-0813">Transport</keyword>
<evidence type="ECO:0000256" key="7">
    <source>
        <dbReference type="ARBA" id="ARBA00023136"/>
    </source>
</evidence>
<dbReference type="EMBL" id="UINC01022976">
    <property type="protein sequence ID" value="SVA93722.1"/>
    <property type="molecule type" value="Genomic_DNA"/>
</dbReference>
<dbReference type="GO" id="GO:0022857">
    <property type="term" value="F:transmembrane transporter activity"/>
    <property type="evidence" value="ECO:0007669"/>
    <property type="project" value="TreeGrafter"/>
</dbReference>
<evidence type="ECO:0000256" key="1">
    <source>
        <dbReference type="ARBA" id="ARBA00004429"/>
    </source>
</evidence>
<evidence type="ECO:0000256" key="6">
    <source>
        <dbReference type="ARBA" id="ARBA00022989"/>
    </source>
</evidence>
<dbReference type="PANTHER" id="PTHR35011:SF11">
    <property type="entry name" value="TRAP TRANSPORTER SMALL PERMEASE PROTEIN"/>
    <property type="match status" value="1"/>
</dbReference>
<protein>
    <recommendedName>
        <fullName evidence="9">Tripartite ATP-independent periplasmic transporters DctQ component domain-containing protein</fullName>
    </recommendedName>
</protein>
<evidence type="ECO:0000256" key="2">
    <source>
        <dbReference type="ARBA" id="ARBA00022448"/>
    </source>
</evidence>
<comment type="subcellular location">
    <subcellularLocation>
        <location evidence="1">Cell inner membrane</location>
        <topology evidence="1">Multi-pass membrane protein</topology>
    </subcellularLocation>
</comment>
<evidence type="ECO:0000259" key="9">
    <source>
        <dbReference type="Pfam" id="PF04290"/>
    </source>
</evidence>
<feature type="domain" description="Tripartite ATP-independent periplasmic transporters DctQ component" evidence="9">
    <location>
        <begin position="2"/>
        <end position="88"/>
    </location>
</feature>
<feature type="transmembrane region" description="Helical" evidence="8">
    <location>
        <begin position="31"/>
        <end position="53"/>
    </location>
</feature>
<keyword evidence="5 8" id="KW-0812">Transmembrane</keyword>
<proteinExistence type="predicted"/>
<accession>A0A381ZXY4</accession>
<feature type="non-terminal residue" evidence="10">
    <location>
        <position position="1"/>
    </location>
</feature>
<reference evidence="10" key="1">
    <citation type="submission" date="2018-05" db="EMBL/GenBank/DDBJ databases">
        <authorList>
            <person name="Lanie J.A."/>
            <person name="Ng W.-L."/>
            <person name="Kazmierczak K.M."/>
            <person name="Andrzejewski T.M."/>
            <person name="Davidsen T.M."/>
            <person name="Wayne K.J."/>
            <person name="Tettelin H."/>
            <person name="Glass J.I."/>
            <person name="Rusch D."/>
            <person name="Podicherti R."/>
            <person name="Tsui H.-C.T."/>
            <person name="Winkler M.E."/>
        </authorList>
    </citation>
    <scope>NUCLEOTIDE SEQUENCE</scope>
</reference>
<sequence>IRQGRHIRIDLLPNRLPPAAKKWLELYIDALTILLAGTVIYYSLELIGILWLAGIVMTAADVNMAFAQAALPLGWILIIIRIVQNWIDRSYGGRASPYIYGAN</sequence>
<gene>
    <name evidence="10" type="ORF">METZ01_LOCUS146576</name>
</gene>
<organism evidence="10">
    <name type="scientific">marine metagenome</name>
    <dbReference type="NCBI Taxonomy" id="408172"/>
    <lineage>
        <taxon>unclassified sequences</taxon>
        <taxon>metagenomes</taxon>
        <taxon>ecological metagenomes</taxon>
    </lineage>
</organism>